<dbReference type="InterPro" id="IPR024951">
    <property type="entry name" value="Sulfurylase_cat_dom"/>
</dbReference>
<evidence type="ECO:0000256" key="4">
    <source>
        <dbReference type="ARBA" id="ARBA00022840"/>
    </source>
</evidence>
<dbReference type="Gene3D" id="3.40.50.620">
    <property type="entry name" value="HUPs"/>
    <property type="match status" value="1"/>
</dbReference>
<keyword evidence="6" id="KW-0548">Nucleotidyltransferase</keyword>
<dbReference type="GO" id="GO:0004020">
    <property type="term" value="F:adenylylsulfate kinase activity"/>
    <property type="evidence" value="ECO:0007669"/>
    <property type="project" value="TreeGrafter"/>
</dbReference>
<name>A0A5A7Q1A5_STRAF</name>
<dbReference type="Pfam" id="PF01747">
    <property type="entry name" value="ATP-sulfurylase"/>
    <property type="match status" value="1"/>
</dbReference>
<gene>
    <name evidence="6" type="ORF">STAS_14609</name>
</gene>
<keyword evidence="4" id="KW-0067">ATP-binding</keyword>
<keyword evidence="7" id="KW-1185">Reference proteome</keyword>
<protein>
    <submittedName>
        <fullName evidence="6">Sulfate adenylyltransferase</fullName>
    </submittedName>
</protein>
<evidence type="ECO:0000313" key="6">
    <source>
        <dbReference type="EMBL" id="GER38157.1"/>
    </source>
</evidence>
<dbReference type="EMBL" id="BKCP01005461">
    <property type="protein sequence ID" value="GER38157.1"/>
    <property type="molecule type" value="Genomic_DNA"/>
</dbReference>
<comment type="caution">
    <text evidence="6">The sequence shown here is derived from an EMBL/GenBank/DDBJ whole genome shotgun (WGS) entry which is preliminary data.</text>
</comment>
<comment type="pathway">
    <text evidence="1">Sulfur metabolism.</text>
</comment>
<evidence type="ECO:0000259" key="5">
    <source>
        <dbReference type="Pfam" id="PF01747"/>
    </source>
</evidence>
<evidence type="ECO:0000256" key="3">
    <source>
        <dbReference type="ARBA" id="ARBA00022741"/>
    </source>
</evidence>
<organism evidence="6 7">
    <name type="scientific">Striga asiatica</name>
    <name type="common">Asiatic witchweed</name>
    <name type="synonym">Buchnera asiatica</name>
    <dbReference type="NCBI Taxonomy" id="4170"/>
    <lineage>
        <taxon>Eukaryota</taxon>
        <taxon>Viridiplantae</taxon>
        <taxon>Streptophyta</taxon>
        <taxon>Embryophyta</taxon>
        <taxon>Tracheophyta</taxon>
        <taxon>Spermatophyta</taxon>
        <taxon>Magnoliopsida</taxon>
        <taxon>eudicotyledons</taxon>
        <taxon>Gunneridae</taxon>
        <taxon>Pentapetalae</taxon>
        <taxon>asterids</taxon>
        <taxon>lamiids</taxon>
        <taxon>Lamiales</taxon>
        <taxon>Orobanchaceae</taxon>
        <taxon>Buchnereae</taxon>
        <taxon>Striga</taxon>
    </lineage>
</organism>
<evidence type="ECO:0000256" key="1">
    <source>
        <dbReference type="ARBA" id="ARBA00004678"/>
    </source>
</evidence>
<keyword evidence="3" id="KW-0547">Nucleotide-binding</keyword>
<dbReference type="GO" id="GO:0005524">
    <property type="term" value="F:ATP binding"/>
    <property type="evidence" value="ECO:0007669"/>
    <property type="project" value="UniProtKB-KW"/>
</dbReference>
<dbReference type="InterPro" id="IPR014729">
    <property type="entry name" value="Rossmann-like_a/b/a_fold"/>
</dbReference>
<dbReference type="SUPFAM" id="SSF52374">
    <property type="entry name" value="Nucleotidylyl transferase"/>
    <property type="match status" value="1"/>
</dbReference>
<dbReference type="GO" id="GO:0004781">
    <property type="term" value="F:sulfate adenylyltransferase (ATP) activity"/>
    <property type="evidence" value="ECO:0007669"/>
    <property type="project" value="InterPro"/>
</dbReference>
<evidence type="ECO:0000256" key="2">
    <source>
        <dbReference type="ARBA" id="ARBA00022679"/>
    </source>
</evidence>
<dbReference type="OrthoDB" id="506431at2759"/>
<dbReference type="PANTHER" id="PTHR11055:SF37">
    <property type="entry name" value="ATP SULFURYLASE 2"/>
    <property type="match status" value="1"/>
</dbReference>
<keyword evidence="2 6" id="KW-0808">Transferase</keyword>
<proteinExistence type="predicted"/>
<dbReference type="PANTHER" id="PTHR11055">
    <property type="entry name" value="BIFUNCTIONAL 3'-PHOSPHOADENOSINE 5'-PHOSPHOSULFATE SYNTHASE"/>
    <property type="match status" value="1"/>
</dbReference>
<accession>A0A5A7Q1A5</accession>
<sequence length="193" mass="21843">MSRLFPQQLRKEFERRQADAVFAFQLRNPAHNGHALLMNDRRRRFLEIGYKNPILLLHPLGGFTKADDVPLDVRMEQHSKSLTLLSSQSSDSTAPFLDLRLIQGLVSFRTRERVRIAYIGQQNEIDLSYYSRRLVIASTCANSLPISSSGRQDDACGSASRKKMKTKSDPIDLLPAVGSSSIVSSKELDYRLF</sequence>
<evidence type="ECO:0000313" key="7">
    <source>
        <dbReference type="Proteomes" id="UP000325081"/>
    </source>
</evidence>
<feature type="domain" description="Sulphate adenylyltransferase catalytic" evidence="5">
    <location>
        <begin position="3"/>
        <end position="82"/>
    </location>
</feature>
<reference evidence="7" key="1">
    <citation type="journal article" date="2019" name="Curr. Biol.">
        <title>Genome Sequence of Striga asiatica Provides Insight into the Evolution of Plant Parasitism.</title>
        <authorList>
            <person name="Yoshida S."/>
            <person name="Kim S."/>
            <person name="Wafula E.K."/>
            <person name="Tanskanen J."/>
            <person name="Kim Y.M."/>
            <person name="Honaas L."/>
            <person name="Yang Z."/>
            <person name="Spallek T."/>
            <person name="Conn C.E."/>
            <person name="Ichihashi Y."/>
            <person name="Cheong K."/>
            <person name="Cui S."/>
            <person name="Der J.P."/>
            <person name="Gundlach H."/>
            <person name="Jiao Y."/>
            <person name="Hori C."/>
            <person name="Ishida J.K."/>
            <person name="Kasahara H."/>
            <person name="Kiba T."/>
            <person name="Kim M.S."/>
            <person name="Koo N."/>
            <person name="Laohavisit A."/>
            <person name="Lee Y.H."/>
            <person name="Lumba S."/>
            <person name="McCourt P."/>
            <person name="Mortimer J.C."/>
            <person name="Mutuku J.M."/>
            <person name="Nomura T."/>
            <person name="Sasaki-Sekimoto Y."/>
            <person name="Seto Y."/>
            <person name="Wang Y."/>
            <person name="Wakatake T."/>
            <person name="Sakakibara H."/>
            <person name="Demura T."/>
            <person name="Yamaguchi S."/>
            <person name="Yoneyama K."/>
            <person name="Manabe R.I."/>
            <person name="Nelson D.C."/>
            <person name="Schulman A.H."/>
            <person name="Timko M.P."/>
            <person name="dePamphilis C.W."/>
            <person name="Choi D."/>
            <person name="Shirasu K."/>
        </authorList>
    </citation>
    <scope>NUCLEOTIDE SEQUENCE [LARGE SCALE GENOMIC DNA]</scope>
    <source>
        <strain evidence="7">cv. UVA1</strain>
    </source>
</reference>
<dbReference type="GO" id="GO:0000103">
    <property type="term" value="P:sulfate assimilation"/>
    <property type="evidence" value="ECO:0007669"/>
    <property type="project" value="TreeGrafter"/>
</dbReference>
<dbReference type="AlphaFoldDB" id="A0A5A7Q1A5"/>
<dbReference type="Proteomes" id="UP000325081">
    <property type="component" value="Unassembled WGS sequence"/>
</dbReference>